<reference evidence="2" key="1">
    <citation type="submission" date="2014-09" db="EMBL/GenBank/DDBJ databases">
        <authorList>
            <person name="Magalhaes I.L.F."/>
            <person name="Oliveira U."/>
            <person name="Santos F.R."/>
            <person name="Vidigal T.H.D.A."/>
            <person name="Brescovit A.D."/>
            <person name="Santos A.J."/>
        </authorList>
    </citation>
    <scope>NUCLEOTIDE SEQUENCE</scope>
    <source>
        <tissue evidence="2">Shoot tissue taken approximately 20 cm above the soil surface</tissue>
    </source>
</reference>
<protein>
    <recommendedName>
        <fullName evidence="3">PDZ domain-containing protein</fullName>
    </recommendedName>
</protein>
<organism evidence="2">
    <name type="scientific">Arundo donax</name>
    <name type="common">Giant reed</name>
    <name type="synonym">Donax arundinaceus</name>
    <dbReference type="NCBI Taxonomy" id="35708"/>
    <lineage>
        <taxon>Eukaryota</taxon>
        <taxon>Viridiplantae</taxon>
        <taxon>Streptophyta</taxon>
        <taxon>Embryophyta</taxon>
        <taxon>Tracheophyta</taxon>
        <taxon>Spermatophyta</taxon>
        <taxon>Magnoliopsida</taxon>
        <taxon>Liliopsida</taxon>
        <taxon>Poales</taxon>
        <taxon>Poaceae</taxon>
        <taxon>PACMAD clade</taxon>
        <taxon>Arundinoideae</taxon>
        <taxon>Arundineae</taxon>
        <taxon>Arundo</taxon>
    </lineage>
</organism>
<dbReference type="InterPro" id="IPR009003">
    <property type="entry name" value="Peptidase_S1_PA"/>
</dbReference>
<dbReference type="Pfam" id="PF13365">
    <property type="entry name" value="Trypsin_2"/>
    <property type="match status" value="1"/>
</dbReference>
<dbReference type="EMBL" id="GBRH01166362">
    <property type="protein sequence ID" value="JAE31534.1"/>
    <property type="molecule type" value="Transcribed_RNA"/>
</dbReference>
<evidence type="ECO:0000256" key="1">
    <source>
        <dbReference type="SAM" id="MobiDB-lite"/>
    </source>
</evidence>
<dbReference type="Gene3D" id="2.40.10.120">
    <property type="match status" value="1"/>
</dbReference>
<feature type="compositionally biased region" description="Acidic residues" evidence="1">
    <location>
        <begin position="18"/>
        <end position="29"/>
    </location>
</feature>
<evidence type="ECO:0008006" key="3">
    <source>
        <dbReference type="Google" id="ProtNLM"/>
    </source>
</evidence>
<evidence type="ECO:0000313" key="2">
    <source>
        <dbReference type="EMBL" id="JAE31534.1"/>
    </source>
</evidence>
<accession>A0A0A9H6W0</accession>
<reference evidence="2" key="2">
    <citation type="journal article" date="2015" name="Data Brief">
        <title>Shoot transcriptome of the giant reed, Arundo donax.</title>
        <authorList>
            <person name="Barrero R.A."/>
            <person name="Guerrero F.D."/>
            <person name="Moolhuijzen P."/>
            <person name="Goolsby J.A."/>
            <person name="Tidwell J."/>
            <person name="Bellgard S.E."/>
            <person name="Bellgard M.I."/>
        </authorList>
    </citation>
    <scope>NUCLEOTIDE SEQUENCE</scope>
    <source>
        <tissue evidence="2">Shoot tissue taken approximately 20 cm above the soil surface</tissue>
    </source>
</reference>
<dbReference type="SUPFAM" id="SSF50494">
    <property type="entry name" value="Trypsin-like serine proteases"/>
    <property type="match status" value="1"/>
</dbReference>
<dbReference type="PANTHER" id="PTHR47389:SF6">
    <property type="entry name" value="OS09G0436300 PROTEIN"/>
    <property type="match status" value="1"/>
</dbReference>
<dbReference type="AlphaFoldDB" id="A0A0A9H6W0"/>
<dbReference type="PANTHER" id="PTHR47389">
    <property type="entry name" value="OS09G0436400 PROTEIN"/>
    <property type="match status" value="1"/>
</dbReference>
<sequence length="380" mass="41867">MPLLDKYLFRDPSSESETASEEDDPSDTEDFTKEGLNAKEVVLCISKSIVSLVSSVDGKPLFACTGTVVDHVSCATWILTSATLFRKPGTDHDAYQADEVKIEVLLHNKRTIDGHLAMCNLQYNIAIVTVESQLDLPMVALNDLPGSYSTLVRPVIAVGRDSKSQVLLVRHGDMIRERIKLDCSELLVCTCPVSKTFIGGLVMDFERRIIGITFCGKDTTPVMPIEIMARCLKHFKYFRAVKQPCLCIWGCALHSLEISNLEKICYKFPDLSSGSGIVVDKICGVLSENCEGIEADDIICSIDGVILHSVAQLTAILLDTMVGAMCSQNTVILQAYKDPEITLNLLQCWIYGKMVLLNATIPSVTDGRCRERSETLVFNS</sequence>
<name>A0A0A9H6W0_ARUDO</name>
<proteinExistence type="predicted"/>
<feature type="region of interest" description="Disordered" evidence="1">
    <location>
        <begin position="10"/>
        <end position="31"/>
    </location>
</feature>